<reference evidence="1" key="1">
    <citation type="submission" date="2020-01" db="EMBL/GenBank/DDBJ databases">
        <authorList>
            <person name="Mishra B."/>
        </authorList>
    </citation>
    <scope>NUCLEOTIDE SEQUENCE [LARGE SCALE GENOMIC DNA]</scope>
</reference>
<sequence>MDQQGRKQAKWCSIESFKLDRVRAQEEVRSTSYAEASSIEHMQNELDRTHCRRRTRSIPCRASQLDRSRSISAVPINPAQMTSQPFDLLGANRLDRTAANRIEPSRPCTI</sequence>
<dbReference type="EMBL" id="CACVBM020001285">
    <property type="protein sequence ID" value="CAA7043659.1"/>
    <property type="molecule type" value="Genomic_DNA"/>
</dbReference>
<gene>
    <name evidence="1" type="ORF">MERR_LOCUS30894</name>
</gene>
<protein>
    <submittedName>
        <fullName evidence="1">Uncharacterized protein</fullName>
    </submittedName>
</protein>
<accession>A0A6D2JWF8</accession>
<organism evidence="1 2">
    <name type="scientific">Microthlaspi erraticum</name>
    <dbReference type="NCBI Taxonomy" id="1685480"/>
    <lineage>
        <taxon>Eukaryota</taxon>
        <taxon>Viridiplantae</taxon>
        <taxon>Streptophyta</taxon>
        <taxon>Embryophyta</taxon>
        <taxon>Tracheophyta</taxon>
        <taxon>Spermatophyta</taxon>
        <taxon>Magnoliopsida</taxon>
        <taxon>eudicotyledons</taxon>
        <taxon>Gunneridae</taxon>
        <taxon>Pentapetalae</taxon>
        <taxon>rosids</taxon>
        <taxon>malvids</taxon>
        <taxon>Brassicales</taxon>
        <taxon>Brassicaceae</taxon>
        <taxon>Coluteocarpeae</taxon>
        <taxon>Microthlaspi</taxon>
    </lineage>
</organism>
<keyword evidence="2" id="KW-1185">Reference proteome</keyword>
<evidence type="ECO:0000313" key="2">
    <source>
        <dbReference type="Proteomes" id="UP000467841"/>
    </source>
</evidence>
<proteinExistence type="predicted"/>
<dbReference type="Proteomes" id="UP000467841">
    <property type="component" value="Unassembled WGS sequence"/>
</dbReference>
<name>A0A6D2JWF8_9BRAS</name>
<comment type="caution">
    <text evidence="1">The sequence shown here is derived from an EMBL/GenBank/DDBJ whole genome shotgun (WGS) entry which is preliminary data.</text>
</comment>
<evidence type="ECO:0000313" key="1">
    <source>
        <dbReference type="EMBL" id="CAA7043659.1"/>
    </source>
</evidence>
<dbReference type="AlphaFoldDB" id="A0A6D2JWF8"/>